<reference evidence="8" key="1">
    <citation type="submission" date="2015-10" db="EMBL/GenBank/DDBJ databases">
        <authorList>
            <person name="Gilbert D.G."/>
        </authorList>
    </citation>
    <scope>NUCLEOTIDE SEQUENCE</scope>
</reference>
<dbReference type="PROSITE" id="PS51371">
    <property type="entry name" value="CBS"/>
    <property type="match status" value="1"/>
</dbReference>
<dbReference type="InterPro" id="IPR005892">
    <property type="entry name" value="Gly-betaine_transp_ATP-bd"/>
</dbReference>
<dbReference type="GO" id="GO:0031460">
    <property type="term" value="P:glycine betaine transport"/>
    <property type="evidence" value="ECO:0007669"/>
    <property type="project" value="InterPro"/>
</dbReference>
<gene>
    <name evidence="8" type="ORF">MGWOODY_Clf1305</name>
</gene>
<keyword evidence="3" id="KW-0547">Nucleotide-binding</keyword>
<feature type="domain" description="ABC transporter" evidence="6">
    <location>
        <begin position="28"/>
        <end position="273"/>
    </location>
</feature>
<evidence type="ECO:0000256" key="5">
    <source>
        <dbReference type="ARBA" id="ARBA00022970"/>
    </source>
</evidence>
<evidence type="ECO:0000313" key="8">
    <source>
        <dbReference type="EMBL" id="CUV02619.1"/>
    </source>
</evidence>
<name>A0A160V9F6_9ZZZZ</name>
<dbReference type="PANTHER" id="PTHR43869">
    <property type="entry name" value="GLYCINE BETAINE/PROLINE BETAINE TRANSPORT SYSTEM ATP-BINDING PROTEIN PROV"/>
    <property type="match status" value="1"/>
</dbReference>
<dbReference type="GO" id="GO:0016020">
    <property type="term" value="C:membrane"/>
    <property type="evidence" value="ECO:0007669"/>
    <property type="project" value="InterPro"/>
</dbReference>
<proteinExistence type="inferred from homology"/>
<dbReference type="GO" id="GO:0006950">
    <property type="term" value="P:response to stress"/>
    <property type="evidence" value="ECO:0007669"/>
    <property type="project" value="UniProtKB-ARBA"/>
</dbReference>
<sequence length="401" mass="44373">MNGHESHEAPPIISVNSLWKVFGKKPQIALEEPYRSQTRADLQQELGLVVALRDVSFQVYPGETFVVMGLSGSGKSTLVRCLIGLIEATSGELTVDGDDITTFDARDLREFRRSKMAMVFQNFGLLPHKNVLDNAAYGLEVKGVGRDDRYSIAREMLDKVGLTGWENANQRELSGGMQQRVGLARALAVDPHILLMDEPFSGLDPLIRRQMREELSLLQSEIQKTIIFITHDLDEAITIGDRIAIMRDGEIIQIGTPKEIITQPADDFVKEFTQGIPKTKVIDIEHVVSEPDVVFSPSDSHELVRAKMDQANTDYAIGIDPEEQYLGILCRDHLDAAVDHTIDINSLVDSSIVSVLPDTTLDEALNFLSDQNLPIPVVDESNAFVGVATQTDLLKVVASDR</sequence>
<evidence type="ECO:0000256" key="2">
    <source>
        <dbReference type="ARBA" id="ARBA00022448"/>
    </source>
</evidence>
<dbReference type="SMART" id="SM00116">
    <property type="entry name" value="CBS"/>
    <property type="match status" value="1"/>
</dbReference>
<keyword evidence="5" id="KW-0029">Amino-acid transport</keyword>
<dbReference type="PROSITE" id="PS50893">
    <property type="entry name" value="ABC_TRANSPORTER_2"/>
    <property type="match status" value="1"/>
</dbReference>
<dbReference type="CDD" id="cd02205">
    <property type="entry name" value="CBS_pair_SF"/>
    <property type="match status" value="1"/>
</dbReference>
<dbReference type="GO" id="GO:0016887">
    <property type="term" value="F:ATP hydrolysis activity"/>
    <property type="evidence" value="ECO:0007669"/>
    <property type="project" value="InterPro"/>
</dbReference>
<dbReference type="InterPro" id="IPR000644">
    <property type="entry name" value="CBS_dom"/>
</dbReference>
<dbReference type="InterPro" id="IPR003439">
    <property type="entry name" value="ABC_transporter-like_ATP-bd"/>
</dbReference>
<dbReference type="SMART" id="SM00382">
    <property type="entry name" value="AAA"/>
    <property type="match status" value="1"/>
</dbReference>
<evidence type="ECO:0000256" key="3">
    <source>
        <dbReference type="ARBA" id="ARBA00022741"/>
    </source>
</evidence>
<dbReference type="InterPro" id="IPR046342">
    <property type="entry name" value="CBS_dom_sf"/>
</dbReference>
<evidence type="ECO:0000256" key="4">
    <source>
        <dbReference type="ARBA" id="ARBA00022840"/>
    </source>
</evidence>
<evidence type="ECO:0000259" key="7">
    <source>
        <dbReference type="PROSITE" id="PS51371"/>
    </source>
</evidence>
<protein>
    <submittedName>
        <fullName evidence="8">L-proline glycine betaine ABC transport system permease protein ProV (TC 3.A.1.12.1)</fullName>
    </submittedName>
</protein>
<dbReference type="Pfam" id="PF00005">
    <property type="entry name" value="ABC_tran"/>
    <property type="match status" value="1"/>
</dbReference>
<dbReference type="CDD" id="cd03294">
    <property type="entry name" value="ABC_Pro_Gly_Betaine"/>
    <property type="match status" value="1"/>
</dbReference>
<dbReference type="Gene3D" id="3.10.580.10">
    <property type="entry name" value="CBS-domain"/>
    <property type="match status" value="1"/>
</dbReference>
<keyword evidence="4" id="KW-0067">ATP-binding</keyword>
<dbReference type="InterPro" id="IPR003593">
    <property type="entry name" value="AAA+_ATPase"/>
</dbReference>
<dbReference type="InterPro" id="IPR027417">
    <property type="entry name" value="P-loop_NTPase"/>
</dbReference>
<dbReference type="SUPFAM" id="SSF52540">
    <property type="entry name" value="P-loop containing nucleoside triphosphate hydrolases"/>
    <property type="match status" value="1"/>
</dbReference>
<dbReference type="EMBL" id="FAXA01000278">
    <property type="protein sequence ID" value="CUV02619.1"/>
    <property type="molecule type" value="Genomic_DNA"/>
</dbReference>
<dbReference type="FunFam" id="3.40.50.300:FF:000201">
    <property type="entry name" value="Glycine betaine/L-proline ABC transporter ATP-binding protein"/>
    <property type="match status" value="1"/>
</dbReference>
<dbReference type="GO" id="GO:0005524">
    <property type="term" value="F:ATP binding"/>
    <property type="evidence" value="ECO:0007669"/>
    <property type="project" value="UniProtKB-KW"/>
</dbReference>
<evidence type="ECO:0000259" key="6">
    <source>
        <dbReference type="PROSITE" id="PS50893"/>
    </source>
</evidence>
<dbReference type="Gene3D" id="3.40.50.300">
    <property type="entry name" value="P-loop containing nucleotide triphosphate hydrolases"/>
    <property type="match status" value="1"/>
</dbReference>
<dbReference type="InterPro" id="IPR017871">
    <property type="entry name" value="ABC_transporter-like_CS"/>
</dbReference>
<dbReference type="PROSITE" id="PS00211">
    <property type="entry name" value="ABC_TRANSPORTER_1"/>
    <property type="match status" value="1"/>
</dbReference>
<organism evidence="8">
    <name type="scientific">hydrothermal vent metagenome</name>
    <dbReference type="NCBI Taxonomy" id="652676"/>
    <lineage>
        <taxon>unclassified sequences</taxon>
        <taxon>metagenomes</taxon>
        <taxon>ecological metagenomes</taxon>
    </lineage>
</organism>
<comment type="similarity">
    <text evidence="1">Belongs to the ABC transporter superfamily.</text>
</comment>
<dbReference type="PANTHER" id="PTHR43869:SF1">
    <property type="entry name" value="GLYCINE BETAINE_PROLINE BETAINE TRANSPORT SYSTEM ATP-BINDING PROTEIN PROV"/>
    <property type="match status" value="1"/>
</dbReference>
<dbReference type="Pfam" id="PF00571">
    <property type="entry name" value="CBS"/>
    <property type="match status" value="1"/>
</dbReference>
<dbReference type="GO" id="GO:0006865">
    <property type="term" value="P:amino acid transport"/>
    <property type="evidence" value="ECO:0007669"/>
    <property type="project" value="UniProtKB-KW"/>
</dbReference>
<dbReference type="SUPFAM" id="SSF54631">
    <property type="entry name" value="CBS-domain pair"/>
    <property type="match status" value="1"/>
</dbReference>
<dbReference type="AlphaFoldDB" id="A0A160V9F6"/>
<dbReference type="NCBIfam" id="TIGR01186">
    <property type="entry name" value="proV"/>
    <property type="match status" value="1"/>
</dbReference>
<accession>A0A160V9F6</accession>
<evidence type="ECO:0000256" key="1">
    <source>
        <dbReference type="ARBA" id="ARBA00005417"/>
    </source>
</evidence>
<keyword evidence="2" id="KW-0813">Transport</keyword>
<feature type="domain" description="CBS" evidence="7">
    <location>
        <begin position="348"/>
        <end position="401"/>
    </location>
</feature>
<dbReference type="InterPro" id="IPR051921">
    <property type="entry name" value="ABC_osmolyte_uptake_ATP-bind"/>
</dbReference>